<dbReference type="SMART" id="SM00248">
    <property type="entry name" value="ANK"/>
    <property type="match status" value="3"/>
</dbReference>
<keyword evidence="2" id="KW-0040">ANK repeat</keyword>
<feature type="repeat" description="ANK" evidence="2">
    <location>
        <begin position="281"/>
        <end position="313"/>
    </location>
</feature>
<accession>A0A0D2NIX6</accession>
<dbReference type="PANTHER" id="PTHR45647:SF139">
    <property type="entry name" value="OS02G0152300 PROTEIN"/>
    <property type="match status" value="1"/>
</dbReference>
<organism evidence="5 6">
    <name type="scientific">Monoraphidium neglectum</name>
    <dbReference type="NCBI Taxonomy" id="145388"/>
    <lineage>
        <taxon>Eukaryota</taxon>
        <taxon>Viridiplantae</taxon>
        <taxon>Chlorophyta</taxon>
        <taxon>core chlorophytes</taxon>
        <taxon>Chlorophyceae</taxon>
        <taxon>CS clade</taxon>
        <taxon>Sphaeropleales</taxon>
        <taxon>Selenastraceae</taxon>
        <taxon>Monoraphidium</taxon>
    </lineage>
</organism>
<keyword evidence="6" id="KW-1185">Reference proteome</keyword>
<dbReference type="PROSITE" id="PS50088">
    <property type="entry name" value="ANK_REPEAT"/>
    <property type="match status" value="1"/>
</dbReference>
<dbReference type="InterPro" id="IPR036770">
    <property type="entry name" value="Ankyrin_rpt-contain_sf"/>
</dbReference>
<dbReference type="SUPFAM" id="SSF48403">
    <property type="entry name" value="Ankyrin repeat"/>
    <property type="match status" value="1"/>
</dbReference>
<dbReference type="PANTHER" id="PTHR45647">
    <property type="entry name" value="OS02G0152300 PROTEIN"/>
    <property type="match status" value="1"/>
</dbReference>
<dbReference type="Pfam" id="PF00023">
    <property type="entry name" value="Ank"/>
    <property type="match status" value="1"/>
</dbReference>
<feature type="region of interest" description="Disordered" evidence="3">
    <location>
        <begin position="202"/>
        <end position="224"/>
    </location>
</feature>
<feature type="compositionally biased region" description="Low complexity" evidence="3">
    <location>
        <begin position="202"/>
        <end position="216"/>
    </location>
</feature>
<dbReference type="InterPro" id="IPR000719">
    <property type="entry name" value="Prot_kinase_dom"/>
</dbReference>
<evidence type="ECO:0000256" key="1">
    <source>
        <dbReference type="ARBA" id="ARBA00022786"/>
    </source>
</evidence>
<dbReference type="Pfam" id="PF07714">
    <property type="entry name" value="PK_Tyr_Ser-Thr"/>
    <property type="match status" value="1"/>
</dbReference>
<dbReference type="Gene3D" id="1.25.40.20">
    <property type="entry name" value="Ankyrin repeat-containing domain"/>
    <property type="match status" value="1"/>
</dbReference>
<dbReference type="EMBL" id="KK100593">
    <property type="protein sequence ID" value="KIZ04871.1"/>
    <property type="molecule type" value="Genomic_DNA"/>
</dbReference>
<dbReference type="RefSeq" id="XP_013903890.1">
    <property type="nucleotide sequence ID" value="XM_014048436.1"/>
</dbReference>
<dbReference type="STRING" id="145388.A0A0D2NIX6"/>
<sequence>MLVWEFMEGGSLEGRLFSSSPRPPLTWQERVRLCFEVAAALTHLHSSEPPMVHGAVMPSNVLLDAHMRAKLSVDLATVSEAAAKLLCGCELPPQFEDPDTDSTGCMSHQTDTYQLGVTMLQLLTRRHDPGLCAAAEAAVAAANTGDGASFAALLDASAGAWPQEHALMFARLALRLVPNLNLRSAINEWLVRTGGRRLVCPSVRRPSPGSSASSSSQEVPAARPMEWEGSATSLLAGATSRALPGNQLDAELRAACARGDAHHVAELLASGASAVTADARDGHTALHCAAQGGSLAAVELLLGCGAQVDAVARDGFTTPLLLACMGGHQEVVLRLLSRRASTSGAVAGAWSPLHAAAACNREKVMWA</sequence>
<dbReference type="Gene3D" id="1.10.510.10">
    <property type="entry name" value="Transferase(Phosphotransferase) domain 1"/>
    <property type="match status" value="1"/>
</dbReference>
<name>A0A0D2NIX6_9CHLO</name>
<evidence type="ECO:0000256" key="2">
    <source>
        <dbReference type="PROSITE-ProRule" id="PRU00023"/>
    </source>
</evidence>
<evidence type="ECO:0000313" key="5">
    <source>
        <dbReference type="EMBL" id="KIZ04871.1"/>
    </source>
</evidence>
<dbReference type="PROSITE" id="PS50011">
    <property type="entry name" value="PROTEIN_KINASE_DOM"/>
    <property type="match status" value="1"/>
</dbReference>
<dbReference type="SUPFAM" id="SSF56112">
    <property type="entry name" value="Protein kinase-like (PK-like)"/>
    <property type="match status" value="1"/>
</dbReference>
<feature type="domain" description="Protein kinase" evidence="4">
    <location>
        <begin position="1"/>
        <end position="210"/>
    </location>
</feature>
<evidence type="ECO:0000313" key="6">
    <source>
        <dbReference type="Proteomes" id="UP000054498"/>
    </source>
</evidence>
<dbReference type="InterPro" id="IPR002110">
    <property type="entry name" value="Ankyrin_rpt"/>
</dbReference>
<dbReference type="Proteomes" id="UP000054498">
    <property type="component" value="Unassembled WGS sequence"/>
</dbReference>
<dbReference type="GO" id="GO:0005524">
    <property type="term" value="F:ATP binding"/>
    <property type="evidence" value="ECO:0007669"/>
    <property type="project" value="InterPro"/>
</dbReference>
<dbReference type="PROSITE" id="PS50297">
    <property type="entry name" value="ANK_REP_REGION"/>
    <property type="match status" value="1"/>
</dbReference>
<dbReference type="KEGG" id="mng:MNEG_3087"/>
<evidence type="ECO:0000256" key="3">
    <source>
        <dbReference type="SAM" id="MobiDB-lite"/>
    </source>
</evidence>
<dbReference type="EC" id="2.7.11.-" evidence="5"/>
<reference evidence="5 6" key="1">
    <citation type="journal article" date="2013" name="BMC Genomics">
        <title>Reconstruction of the lipid metabolism for the microalga Monoraphidium neglectum from its genome sequence reveals characteristics suitable for biofuel production.</title>
        <authorList>
            <person name="Bogen C."/>
            <person name="Al-Dilaimi A."/>
            <person name="Albersmeier A."/>
            <person name="Wichmann J."/>
            <person name="Grundmann M."/>
            <person name="Rupp O."/>
            <person name="Lauersen K.J."/>
            <person name="Blifernez-Klassen O."/>
            <person name="Kalinowski J."/>
            <person name="Goesmann A."/>
            <person name="Mussgnug J.H."/>
            <person name="Kruse O."/>
        </authorList>
    </citation>
    <scope>NUCLEOTIDE SEQUENCE [LARGE SCALE GENOMIC DNA]</scope>
    <source>
        <strain evidence="5 6">SAG 48.87</strain>
    </source>
</reference>
<protein>
    <submittedName>
        <fullName evidence="5">U-box domain-containing protein 33</fullName>
        <ecNumber evidence="5">2.7.11.-</ecNumber>
    </submittedName>
</protein>
<dbReference type="Pfam" id="PF12796">
    <property type="entry name" value="Ank_2"/>
    <property type="match status" value="1"/>
</dbReference>
<dbReference type="InterPro" id="IPR051348">
    <property type="entry name" value="U-box_ubiquitin_ligases"/>
</dbReference>
<dbReference type="GO" id="GO:0004672">
    <property type="term" value="F:protein kinase activity"/>
    <property type="evidence" value="ECO:0007669"/>
    <property type="project" value="InterPro"/>
</dbReference>
<dbReference type="InterPro" id="IPR011009">
    <property type="entry name" value="Kinase-like_dom_sf"/>
</dbReference>
<dbReference type="GeneID" id="25735965"/>
<dbReference type="InterPro" id="IPR001245">
    <property type="entry name" value="Ser-Thr/Tyr_kinase_cat_dom"/>
</dbReference>
<gene>
    <name evidence="5" type="ORF">MNEG_3087</name>
</gene>
<dbReference type="OrthoDB" id="2013833at2759"/>
<keyword evidence="5" id="KW-0808">Transferase</keyword>
<proteinExistence type="predicted"/>
<dbReference type="AlphaFoldDB" id="A0A0D2NIX6"/>
<evidence type="ECO:0000259" key="4">
    <source>
        <dbReference type="PROSITE" id="PS50011"/>
    </source>
</evidence>
<keyword evidence="1" id="KW-0833">Ubl conjugation pathway</keyword>